<comment type="caution">
    <text evidence="6">Lacks conserved residue(s) required for the propagation of feature annotation.</text>
</comment>
<feature type="binding site" evidence="6">
    <location>
        <begin position="134"/>
        <end position="135"/>
    </location>
    <ligand>
        <name>S-adenosyl-L-methionine</name>
        <dbReference type="ChEBI" id="CHEBI:59789"/>
    </ligand>
</feature>
<dbReference type="PANTHER" id="PTHR31760">
    <property type="entry name" value="S-ADENOSYL-L-METHIONINE-DEPENDENT METHYLTRANSFERASES SUPERFAMILY PROTEIN"/>
    <property type="match status" value="1"/>
</dbReference>
<dbReference type="InterPro" id="IPR029063">
    <property type="entry name" value="SAM-dependent_MTases_sf"/>
</dbReference>
<proteinExistence type="inferred from homology"/>
<evidence type="ECO:0000313" key="7">
    <source>
        <dbReference type="EMBL" id="SDM06170.1"/>
    </source>
</evidence>
<evidence type="ECO:0000256" key="6">
    <source>
        <dbReference type="HAMAP-Rule" id="MF_00074"/>
    </source>
</evidence>
<comment type="subcellular location">
    <subcellularLocation>
        <location evidence="6">Cytoplasm</location>
    </subcellularLocation>
</comment>
<evidence type="ECO:0000256" key="5">
    <source>
        <dbReference type="ARBA" id="ARBA00022691"/>
    </source>
</evidence>
<evidence type="ECO:0000256" key="4">
    <source>
        <dbReference type="ARBA" id="ARBA00022679"/>
    </source>
</evidence>
<dbReference type="PANTHER" id="PTHR31760:SF0">
    <property type="entry name" value="S-ADENOSYL-L-METHIONINE-DEPENDENT METHYLTRANSFERASES SUPERFAMILY PROTEIN"/>
    <property type="match status" value="1"/>
</dbReference>
<dbReference type="Proteomes" id="UP000199476">
    <property type="component" value="Unassembled WGS sequence"/>
</dbReference>
<keyword evidence="4 6" id="KW-0808">Transferase</keyword>
<reference evidence="7 8" key="1">
    <citation type="submission" date="2016-10" db="EMBL/GenBank/DDBJ databases">
        <authorList>
            <person name="de Groot N.N."/>
        </authorList>
    </citation>
    <scope>NUCLEOTIDE SEQUENCE [LARGE SCALE GENOMIC DNA]</scope>
    <source>
        <strain evidence="7 8">SLAS-1</strain>
    </source>
</reference>
<evidence type="ECO:0000256" key="3">
    <source>
        <dbReference type="ARBA" id="ARBA00022603"/>
    </source>
</evidence>
<organism evidence="7 8">
    <name type="scientific">Halarsenatibacter silvermanii</name>
    <dbReference type="NCBI Taxonomy" id="321763"/>
    <lineage>
        <taxon>Bacteria</taxon>
        <taxon>Bacillati</taxon>
        <taxon>Bacillota</taxon>
        <taxon>Clostridia</taxon>
        <taxon>Halanaerobiales</taxon>
        <taxon>Halarsenatibacteraceae</taxon>
        <taxon>Halarsenatibacter</taxon>
    </lineage>
</organism>
<feature type="binding site" evidence="6">
    <location>
        <position position="83"/>
    </location>
    <ligand>
        <name>S-adenosyl-L-methionine</name>
        <dbReference type="ChEBI" id="CHEBI:59789"/>
    </ligand>
</feature>
<comment type="function">
    <text evidence="6">Specifically methylates the N7 position of a guanine in 16S rRNA.</text>
</comment>
<feature type="binding site" evidence="6">
    <location>
        <position position="88"/>
    </location>
    <ligand>
        <name>S-adenosyl-L-methionine</name>
        <dbReference type="ChEBI" id="CHEBI:59789"/>
    </ligand>
</feature>
<dbReference type="NCBIfam" id="TIGR00138">
    <property type="entry name" value="rsmG_gidB"/>
    <property type="match status" value="1"/>
</dbReference>
<dbReference type="Gene3D" id="3.40.50.150">
    <property type="entry name" value="Vaccinia Virus protein VP39"/>
    <property type="match status" value="1"/>
</dbReference>
<protein>
    <recommendedName>
        <fullName evidence="6">Ribosomal RNA small subunit methyltransferase G</fullName>
        <ecNumber evidence="6">2.1.1.-</ecNumber>
    </recommendedName>
    <alternativeName>
        <fullName evidence="6">16S rRNA 7-methylguanosine methyltransferase</fullName>
        <shortName evidence="6">16S rRNA m7G methyltransferase</shortName>
    </alternativeName>
</protein>
<dbReference type="SUPFAM" id="SSF53335">
    <property type="entry name" value="S-adenosyl-L-methionine-dependent methyltransferases"/>
    <property type="match status" value="1"/>
</dbReference>
<evidence type="ECO:0000256" key="2">
    <source>
        <dbReference type="ARBA" id="ARBA00022552"/>
    </source>
</evidence>
<dbReference type="GO" id="GO:0070043">
    <property type="term" value="F:rRNA (guanine-N7-)-methyltransferase activity"/>
    <property type="evidence" value="ECO:0007669"/>
    <property type="project" value="UniProtKB-UniRule"/>
</dbReference>
<gene>
    <name evidence="6" type="primary">rsmG</name>
    <name evidence="7" type="ORF">SAMN04488692_11553</name>
</gene>
<dbReference type="Pfam" id="PF02527">
    <property type="entry name" value="GidB"/>
    <property type="match status" value="1"/>
</dbReference>
<dbReference type="InterPro" id="IPR003682">
    <property type="entry name" value="rRNA_ssu_MeTfrase_G"/>
</dbReference>
<comment type="similarity">
    <text evidence="6">Belongs to the methyltransferase superfamily. RNA methyltransferase RsmG family.</text>
</comment>
<accession>A0A1G9Q577</accession>
<keyword evidence="3 6" id="KW-0489">Methyltransferase</keyword>
<feature type="binding site" evidence="6">
    <location>
        <position position="153"/>
    </location>
    <ligand>
        <name>S-adenosyl-L-methionine</name>
        <dbReference type="ChEBI" id="CHEBI:59789"/>
    </ligand>
</feature>
<dbReference type="HAMAP" id="MF_00074">
    <property type="entry name" value="16SrRNA_methyltr_G"/>
    <property type="match status" value="1"/>
</dbReference>
<keyword evidence="1 6" id="KW-0963">Cytoplasm</keyword>
<dbReference type="PIRSF" id="PIRSF003078">
    <property type="entry name" value="GidB"/>
    <property type="match status" value="1"/>
</dbReference>
<dbReference type="EC" id="2.1.1.-" evidence="6"/>
<name>A0A1G9Q577_9FIRM</name>
<dbReference type="EMBL" id="FNGO01000015">
    <property type="protein sequence ID" value="SDM06170.1"/>
    <property type="molecule type" value="Genomic_DNA"/>
</dbReference>
<evidence type="ECO:0000313" key="8">
    <source>
        <dbReference type="Proteomes" id="UP000199476"/>
    </source>
</evidence>
<keyword evidence="5 6" id="KW-0949">S-adenosyl-L-methionine</keyword>
<sequence>MIIALQEEFRLLKEGADLIGISLSRQNLENMISFLELLQRRNRRKNLIGTKGSQKIIIRHFLDCLAPLSLESIPSGGPVLDIGSGAGLPGFLWSLARPDIDFYLLDSRQSRIDFIRSSVNKLDIHNCFPIAERAEILGDDPDFREKFNFVTARAVARAGVVLEYALPLVRVSGQVGLYKGPNYREELKTAAGVAEKMGGSEIIVRKIDVPYLEEERYFLISKKVEKTPERFPRSVGVPEKRPL</sequence>
<dbReference type="AlphaFoldDB" id="A0A1G9Q577"/>
<evidence type="ECO:0000256" key="1">
    <source>
        <dbReference type="ARBA" id="ARBA00022490"/>
    </source>
</evidence>
<dbReference type="GO" id="GO:0005829">
    <property type="term" value="C:cytosol"/>
    <property type="evidence" value="ECO:0007669"/>
    <property type="project" value="TreeGrafter"/>
</dbReference>
<dbReference type="STRING" id="321763.SAMN04488692_11553"/>
<keyword evidence="8" id="KW-1185">Reference proteome</keyword>
<keyword evidence="2 6" id="KW-0698">rRNA processing</keyword>